<feature type="compositionally biased region" description="Low complexity" evidence="1">
    <location>
        <begin position="76"/>
        <end position="89"/>
    </location>
</feature>
<dbReference type="Proteomes" id="UP000663831">
    <property type="component" value="Unassembled WGS sequence"/>
</dbReference>
<sequence>MVASGLMAFFDIRPKYDSEGLPIPLTAEMKQNILVSQPLPFEVDIKPRSEHWSSVRNRNQLLTGVDEKRVSDCSKTTGTTSGTGFDDVY</sequence>
<name>A0A8H3CQM6_9AGAM</name>
<protein>
    <submittedName>
        <fullName evidence="2">Uncharacterized protein</fullName>
    </submittedName>
</protein>
<gene>
    <name evidence="2" type="ORF">RDB_LOCUS113642</name>
</gene>
<evidence type="ECO:0000256" key="1">
    <source>
        <dbReference type="SAM" id="MobiDB-lite"/>
    </source>
</evidence>
<comment type="caution">
    <text evidence="2">The sequence shown here is derived from an EMBL/GenBank/DDBJ whole genome shotgun (WGS) entry which is preliminary data.</text>
</comment>
<evidence type="ECO:0000313" key="3">
    <source>
        <dbReference type="Proteomes" id="UP000663831"/>
    </source>
</evidence>
<feature type="region of interest" description="Disordered" evidence="1">
    <location>
        <begin position="69"/>
        <end position="89"/>
    </location>
</feature>
<proteinExistence type="predicted"/>
<organism evidence="2 3">
    <name type="scientific">Rhizoctonia solani</name>
    <dbReference type="NCBI Taxonomy" id="456999"/>
    <lineage>
        <taxon>Eukaryota</taxon>
        <taxon>Fungi</taxon>
        <taxon>Dikarya</taxon>
        <taxon>Basidiomycota</taxon>
        <taxon>Agaricomycotina</taxon>
        <taxon>Agaricomycetes</taxon>
        <taxon>Cantharellales</taxon>
        <taxon>Ceratobasidiaceae</taxon>
        <taxon>Rhizoctonia</taxon>
    </lineage>
</organism>
<dbReference type="AlphaFoldDB" id="A0A8H3CQM6"/>
<reference evidence="2" key="1">
    <citation type="submission" date="2021-01" db="EMBL/GenBank/DDBJ databases">
        <authorList>
            <person name="Kaushik A."/>
        </authorList>
    </citation>
    <scope>NUCLEOTIDE SEQUENCE</scope>
    <source>
        <strain evidence="2">AG3-1AP</strain>
    </source>
</reference>
<accession>A0A8H3CQM6</accession>
<evidence type="ECO:0000313" key="2">
    <source>
        <dbReference type="EMBL" id="CAE6495803.1"/>
    </source>
</evidence>
<dbReference type="EMBL" id="CAJMWV010004253">
    <property type="protein sequence ID" value="CAE6495803.1"/>
    <property type="molecule type" value="Genomic_DNA"/>
</dbReference>